<evidence type="ECO:0000256" key="10">
    <source>
        <dbReference type="ARBA" id="ARBA00023204"/>
    </source>
</evidence>
<dbReference type="Pfam" id="PF03167">
    <property type="entry name" value="UDG"/>
    <property type="match status" value="1"/>
</dbReference>
<feature type="compositionally biased region" description="Low complexity" evidence="18">
    <location>
        <begin position="488"/>
        <end position="504"/>
    </location>
</feature>
<dbReference type="SUPFAM" id="SSF52141">
    <property type="entry name" value="Uracil-DNA glycosylase-like"/>
    <property type="match status" value="1"/>
</dbReference>
<keyword evidence="3" id="KW-0227">DNA damage</keyword>
<evidence type="ECO:0000256" key="17">
    <source>
        <dbReference type="ARBA" id="ARBA00083221"/>
    </source>
</evidence>
<keyword evidence="2" id="KW-1017">Isopeptide bond</keyword>
<feature type="region of interest" description="Disordered" evidence="18">
    <location>
        <begin position="679"/>
        <end position="713"/>
    </location>
</feature>
<dbReference type="GO" id="GO:0141016">
    <property type="term" value="F:G/T mismatch-specific thymine-DNA glycosylase activity"/>
    <property type="evidence" value="ECO:0007669"/>
    <property type="project" value="UniProtKB-EC"/>
</dbReference>
<evidence type="ECO:0000256" key="3">
    <source>
        <dbReference type="ARBA" id="ARBA00022763"/>
    </source>
</evidence>
<evidence type="ECO:0000256" key="18">
    <source>
        <dbReference type="SAM" id="MobiDB-lite"/>
    </source>
</evidence>
<dbReference type="Gene3D" id="3.40.470.10">
    <property type="entry name" value="Uracil-DNA glycosylase-like domain"/>
    <property type="match status" value="1"/>
</dbReference>
<evidence type="ECO:0000256" key="7">
    <source>
        <dbReference type="ARBA" id="ARBA00023015"/>
    </source>
</evidence>
<feature type="region of interest" description="Disordered" evidence="18">
    <location>
        <begin position="488"/>
        <end position="550"/>
    </location>
</feature>
<accession>A0A915HP17</accession>
<dbReference type="Proteomes" id="UP000887565">
    <property type="component" value="Unplaced"/>
</dbReference>
<dbReference type="GO" id="GO:0032183">
    <property type="term" value="F:SUMO binding"/>
    <property type="evidence" value="ECO:0007669"/>
    <property type="project" value="UniProtKB-ARBA"/>
</dbReference>
<keyword evidence="4" id="KW-0378">Hydrolase</keyword>
<feature type="compositionally biased region" description="Basic and acidic residues" evidence="18">
    <location>
        <begin position="336"/>
        <end position="346"/>
    </location>
</feature>
<dbReference type="EC" id="3.2.2.29" evidence="15"/>
<dbReference type="GO" id="GO:0040029">
    <property type="term" value="P:epigenetic regulation of gene expression"/>
    <property type="evidence" value="ECO:0007669"/>
    <property type="project" value="UniProtKB-ARBA"/>
</dbReference>
<evidence type="ECO:0000256" key="9">
    <source>
        <dbReference type="ARBA" id="ARBA00023163"/>
    </source>
</evidence>
<keyword evidence="6" id="KW-0156">Chromatin regulator</keyword>
<dbReference type="GO" id="GO:0005654">
    <property type="term" value="C:nucleoplasm"/>
    <property type="evidence" value="ECO:0007669"/>
    <property type="project" value="UniProtKB-ARBA"/>
</dbReference>
<feature type="compositionally biased region" description="Basic residues" evidence="18">
    <location>
        <begin position="307"/>
        <end position="317"/>
    </location>
</feature>
<evidence type="ECO:0000256" key="11">
    <source>
        <dbReference type="ARBA" id="ARBA00023242"/>
    </source>
</evidence>
<evidence type="ECO:0000256" key="6">
    <source>
        <dbReference type="ARBA" id="ARBA00022853"/>
    </source>
</evidence>
<dbReference type="PANTHER" id="PTHR12159:SF9">
    <property type="entry name" value="G_T MISMATCH-SPECIFIC THYMINE DNA GLYCOSYLASE"/>
    <property type="match status" value="1"/>
</dbReference>
<proteinExistence type="inferred from homology"/>
<comment type="subunit">
    <text evidence="14">Homodimer. Interacts with AICDA and GADD45A.</text>
</comment>
<evidence type="ECO:0000256" key="14">
    <source>
        <dbReference type="ARBA" id="ARBA00064519"/>
    </source>
</evidence>
<evidence type="ECO:0000256" key="4">
    <source>
        <dbReference type="ARBA" id="ARBA00022801"/>
    </source>
</evidence>
<evidence type="ECO:0000313" key="21">
    <source>
        <dbReference type="WBParaSite" id="nRc.2.0.1.t03449-RA"/>
    </source>
</evidence>
<reference evidence="21" key="1">
    <citation type="submission" date="2022-11" db="UniProtKB">
        <authorList>
            <consortium name="WormBaseParasite"/>
        </authorList>
    </citation>
    <scope>IDENTIFICATION</scope>
</reference>
<feature type="compositionally biased region" description="Low complexity" evidence="18">
    <location>
        <begin position="679"/>
        <end position="706"/>
    </location>
</feature>
<name>A0A915HP17_ROMCU</name>
<feature type="compositionally biased region" description="Acidic residues" evidence="18">
    <location>
        <begin position="347"/>
        <end position="361"/>
    </location>
</feature>
<evidence type="ECO:0000256" key="15">
    <source>
        <dbReference type="ARBA" id="ARBA00066769"/>
    </source>
</evidence>
<comment type="subcellular location">
    <subcellularLocation>
        <location evidence="1">Nucleus</location>
    </subcellularLocation>
</comment>
<keyword evidence="20" id="KW-1185">Reference proteome</keyword>
<keyword evidence="5" id="KW-0832">Ubl conjugation</keyword>
<keyword evidence="10" id="KW-0234">DNA repair</keyword>
<sequence>MTAILTCMNQYHLMNVAPLPSTGATPVASNKAHKIHIESSRRARCNGGRGRKLKTEIAEKDEDGKLVQWKITDSFPIVRKRFDRFNGVSEEELHKRCLPDHLASDLDILIIGINPGLFAAYKGHHYAGPGNHFWKCLFLSGLIPEPMTADDDYKLVNHGIGFTNIVPRTTRSSSDLKPQEIKDGADILLEKIRFYKPKIAVFNGKGTSFIAEIYRIFSGRKEFNFGRQNEPLLGTETLVYVMPSSSARCSQLPRASDKVPFYVALRKLRDYVSGRSTLPLRLDEVTFSSVLQTAPRKSDEKPICVTKKSRAKNSKSGKKSDEDQFPQLLPSSTKTPELEFRSIKDEPIDEIDNGSELDDDSDRNLTSVARCNVSEFIDINHLYFTASSSSQHNENEEQSKFKTAIKNELNDSGYDADPLDSFRLEHKDYFTSTTVIPYSSTSAFTEHNTLLPHFSNPNPANLSMTILYAGVESNGGGDAGQYQSVVDAQQQQDDAADSNVVQQQNGATTTAPPVTENNGANGSSTATVASDNQQRTSESTAMTTTPPQQQQQFITVDAAQASLNEDLKNIYASILNSANSNSPNNSNSSPSSLMNNGSVASVVSSTPNGDASHLMQVQPTYATQDLNHSQQQHALLQQQIGDQYLNAHLQQQQLILQQQQQQLHHFAAAAASQPLQQSQFLNGSHHGSGGSESNSPGPKPQAQHLQAPPPLMTQPIQQHRPVAANHKELKPCKLSRDVEIHVDEAIAAVLQRARDGPLPMPVNKEKPKR</sequence>
<dbReference type="WBParaSite" id="nRc.2.0.1.t03449-RA">
    <property type="protein sequence ID" value="nRc.2.0.1.t03449-RA"/>
    <property type="gene ID" value="nRc.2.0.1.g03449"/>
</dbReference>
<dbReference type="InterPro" id="IPR005122">
    <property type="entry name" value="Uracil-DNA_glycosylase-like"/>
</dbReference>
<comment type="similarity">
    <text evidence="13">Belongs to the uracil-DNA glycosylase (UDG) superfamily. TDG/mug family.</text>
</comment>
<dbReference type="InterPro" id="IPR036895">
    <property type="entry name" value="Uracil-DNA_glycosylase-like_sf"/>
</dbReference>
<feature type="domain" description="Uracil-DNA glycosylase-like" evidence="19">
    <location>
        <begin position="100"/>
        <end position="248"/>
    </location>
</feature>
<feature type="compositionally biased region" description="Polar residues" evidence="18">
    <location>
        <begin position="505"/>
        <end position="542"/>
    </location>
</feature>
<evidence type="ECO:0000256" key="1">
    <source>
        <dbReference type="ARBA" id="ARBA00004123"/>
    </source>
</evidence>
<keyword evidence="7" id="KW-0805">Transcription regulation</keyword>
<feature type="compositionally biased region" description="Low complexity" evidence="18">
    <location>
        <begin position="577"/>
        <end position="596"/>
    </location>
</feature>
<feature type="region of interest" description="Disordered" evidence="18">
    <location>
        <begin position="577"/>
        <end position="613"/>
    </location>
</feature>
<dbReference type="CDD" id="cd10028">
    <property type="entry name" value="UDG-F2_TDG_MUG"/>
    <property type="match status" value="1"/>
</dbReference>
<evidence type="ECO:0000256" key="12">
    <source>
        <dbReference type="ARBA" id="ARBA00052915"/>
    </source>
</evidence>
<keyword evidence="8" id="KW-0010">Activator</keyword>
<protein>
    <recommendedName>
        <fullName evidence="16">G/T mismatch-specific thymine DNA glycosylase</fullName>
        <ecNumber evidence="15">3.2.2.29</ecNumber>
    </recommendedName>
    <alternativeName>
        <fullName evidence="17">Thymine-DNA glycosylase</fullName>
    </alternativeName>
</protein>
<dbReference type="AlphaFoldDB" id="A0A915HP17"/>
<comment type="catalytic activity">
    <reaction evidence="12">
        <text>Hydrolyzes mismatched double-stranded DNA and polynucleotides, releasing free thymine.</text>
        <dbReference type="EC" id="3.2.2.29"/>
    </reaction>
</comment>
<dbReference type="GO" id="GO:0003677">
    <property type="term" value="F:DNA binding"/>
    <property type="evidence" value="ECO:0007669"/>
    <property type="project" value="UniProtKB-ARBA"/>
</dbReference>
<evidence type="ECO:0000256" key="13">
    <source>
        <dbReference type="ARBA" id="ARBA00061261"/>
    </source>
</evidence>
<evidence type="ECO:0000313" key="20">
    <source>
        <dbReference type="Proteomes" id="UP000887565"/>
    </source>
</evidence>
<evidence type="ECO:0000256" key="2">
    <source>
        <dbReference type="ARBA" id="ARBA00022499"/>
    </source>
</evidence>
<dbReference type="GO" id="GO:0006285">
    <property type="term" value="P:base-excision repair, AP site formation"/>
    <property type="evidence" value="ECO:0007669"/>
    <property type="project" value="InterPro"/>
</dbReference>
<keyword evidence="9" id="KW-0804">Transcription</keyword>
<keyword evidence="11" id="KW-0539">Nucleus</keyword>
<evidence type="ECO:0000256" key="8">
    <source>
        <dbReference type="ARBA" id="ARBA00023159"/>
    </source>
</evidence>
<evidence type="ECO:0000256" key="5">
    <source>
        <dbReference type="ARBA" id="ARBA00022843"/>
    </source>
</evidence>
<organism evidence="20 21">
    <name type="scientific">Romanomermis culicivorax</name>
    <name type="common">Nematode worm</name>
    <dbReference type="NCBI Taxonomy" id="13658"/>
    <lineage>
        <taxon>Eukaryota</taxon>
        <taxon>Metazoa</taxon>
        <taxon>Ecdysozoa</taxon>
        <taxon>Nematoda</taxon>
        <taxon>Enoplea</taxon>
        <taxon>Dorylaimia</taxon>
        <taxon>Mermithida</taxon>
        <taxon>Mermithoidea</taxon>
        <taxon>Mermithidae</taxon>
        <taxon>Romanomermis</taxon>
    </lineage>
</organism>
<feature type="region of interest" description="Disordered" evidence="18">
    <location>
        <begin position="301"/>
        <end position="362"/>
    </location>
</feature>
<dbReference type="InterPro" id="IPR015637">
    <property type="entry name" value="MUG/TDG"/>
</dbReference>
<dbReference type="GO" id="GO:0004844">
    <property type="term" value="F:uracil DNA N-glycosylase activity"/>
    <property type="evidence" value="ECO:0007669"/>
    <property type="project" value="TreeGrafter"/>
</dbReference>
<evidence type="ECO:0000259" key="19">
    <source>
        <dbReference type="Pfam" id="PF03167"/>
    </source>
</evidence>
<feature type="compositionally biased region" description="Polar residues" evidence="18">
    <location>
        <begin position="597"/>
        <end position="613"/>
    </location>
</feature>
<dbReference type="PANTHER" id="PTHR12159">
    <property type="entry name" value="G/T AND G/U MISMATCH-SPECIFIC DNA GLYCOSYLASE"/>
    <property type="match status" value="1"/>
</dbReference>
<dbReference type="FunFam" id="3.40.470.10:FF:000002">
    <property type="entry name" value="G/T mismatch-specific thymine DNA glycosylase"/>
    <property type="match status" value="1"/>
</dbReference>
<evidence type="ECO:0000256" key="16">
    <source>
        <dbReference type="ARBA" id="ARBA00071248"/>
    </source>
</evidence>